<evidence type="ECO:0000256" key="7">
    <source>
        <dbReference type="SAM" id="Phobius"/>
    </source>
</evidence>
<feature type="transmembrane region" description="Helical" evidence="7">
    <location>
        <begin position="126"/>
        <end position="145"/>
    </location>
</feature>
<reference evidence="9 10" key="1">
    <citation type="journal article" date="2013" name="Genome Announc.">
        <title>Draft Genome Sequence of Staphylococcus simulans UMC-CNS-990, Isolated from a Case of Chronic Bovine Mastitis.</title>
        <authorList>
            <person name="Calcutt M.J."/>
            <person name="Foecking M.F."/>
            <person name="Hsieh H.Y."/>
            <person name="Perry J."/>
            <person name="Stewart G.C."/>
            <person name="Middleton J.R."/>
        </authorList>
    </citation>
    <scope>NUCLEOTIDE SEQUENCE [LARGE SCALE GENOMIC DNA]</scope>
    <source>
        <strain evidence="9 10">UMC-CNS-990</strain>
    </source>
</reference>
<evidence type="ECO:0000256" key="3">
    <source>
        <dbReference type="ARBA" id="ARBA00022692"/>
    </source>
</evidence>
<protein>
    <recommendedName>
        <fullName evidence="8">Threonine/serine exporter-like N-terminal domain-containing protein</fullName>
    </recommendedName>
</protein>
<dbReference type="InterPro" id="IPR010619">
    <property type="entry name" value="ThrE-like_N"/>
</dbReference>
<evidence type="ECO:0000313" key="9">
    <source>
        <dbReference type="EMBL" id="ERS93808.1"/>
    </source>
</evidence>
<feature type="domain" description="Threonine/serine exporter-like N-terminal" evidence="8">
    <location>
        <begin position="22"/>
        <end position="258"/>
    </location>
</feature>
<evidence type="ECO:0000256" key="2">
    <source>
        <dbReference type="ARBA" id="ARBA00022475"/>
    </source>
</evidence>
<name>A0ABN0PDU8_STASI</name>
<dbReference type="EMBL" id="AXDY01000004">
    <property type="protein sequence ID" value="ERS93808.1"/>
    <property type="molecule type" value="Genomic_DNA"/>
</dbReference>
<dbReference type="Proteomes" id="UP000017131">
    <property type="component" value="Unassembled WGS sequence"/>
</dbReference>
<evidence type="ECO:0000256" key="5">
    <source>
        <dbReference type="ARBA" id="ARBA00023136"/>
    </source>
</evidence>
<feature type="transmembrane region" description="Helical" evidence="7">
    <location>
        <begin position="151"/>
        <end position="169"/>
    </location>
</feature>
<keyword evidence="2" id="KW-1003">Cell membrane</keyword>
<dbReference type="InterPro" id="IPR050539">
    <property type="entry name" value="ThrE_Dicarb/AminoAcid_Exp"/>
</dbReference>
<comment type="similarity">
    <text evidence="6">Belongs to the ThrE exporter (TC 2.A.79) family.</text>
</comment>
<comment type="caution">
    <text evidence="9">The sequence shown here is derived from an EMBL/GenBank/DDBJ whole genome shotgun (WGS) entry which is preliminary data.</text>
</comment>
<dbReference type="Pfam" id="PF06738">
    <property type="entry name" value="ThrE"/>
    <property type="match status" value="1"/>
</dbReference>
<proteinExistence type="inferred from homology"/>
<evidence type="ECO:0000256" key="1">
    <source>
        <dbReference type="ARBA" id="ARBA00004651"/>
    </source>
</evidence>
<dbReference type="PANTHER" id="PTHR34390">
    <property type="entry name" value="UPF0442 PROTEIN YJJB-RELATED"/>
    <property type="match status" value="1"/>
</dbReference>
<comment type="subcellular location">
    <subcellularLocation>
        <location evidence="1">Cell membrane</location>
        <topology evidence="1">Multi-pass membrane protein</topology>
    </subcellularLocation>
</comment>
<keyword evidence="4 7" id="KW-1133">Transmembrane helix</keyword>
<evidence type="ECO:0000313" key="10">
    <source>
        <dbReference type="Proteomes" id="UP000017131"/>
    </source>
</evidence>
<evidence type="ECO:0000256" key="6">
    <source>
        <dbReference type="ARBA" id="ARBA00034125"/>
    </source>
</evidence>
<keyword evidence="3 7" id="KW-0812">Transmembrane</keyword>
<sequence length="260" mass="28428">MELDNRISYIEDTPKERLAKDTIMLAGRILLESGAEGTRVEGTMTRIAETLGFYESNSFVTNTVINFLLDNQTTPRMYRIESRDTNLIKISQTNSVSRKLSAGKIDLEEAYETLKRIYDAKQTHDLIYKGIAAAIISISFLYLQTGNFVDIVATIFAGSLGYLLVEMLYRANLKTLFIPEFLGSVVIGGIAILGHNLVPDGSLSAIIIAAVMPIVPGVLITNAIQDLFGGHMMMFTTKSLEALVTSFGIGAGVGTMLLIF</sequence>
<keyword evidence="5 7" id="KW-0472">Membrane</keyword>
<keyword evidence="10" id="KW-1185">Reference proteome</keyword>
<dbReference type="GeneID" id="77332502"/>
<dbReference type="PANTHER" id="PTHR34390:SF2">
    <property type="entry name" value="SUCCINATE TRANSPORTER SUBUNIT YJJP-RELATED"/>
    <property type="match status" value="1"/>
</dbReference>
<evidence type="ECO:0000256" key="4">
    <source>
        <dbReference type="ARBA" id="ARBA00022989"/>
    </source>
</evidence>
<feature type="transmembrane region" description="Helical" evidence="7">
    <location>
        <begin position="204"/>
        <end position="228"/>
    </location>
</feature>
<dbReference type="RefSeq" id="WP_002481379.1">
    <property type="nucleotide sequence ID" value="NZ_AXDY01000004.1"/>
</dbReference>
<feature type="transmembrane region" description="Helical" evidence="7">
    <location>
        <begin position="181"/>
        <end position="198"/>
    </location>
</feature>
<gene>
    <name evidence="9" type="ORF">SSIM_06305</name>
</gene>
<organism evidence="9 10">
    <name type="scientific">Staphylococcus simulans UMC-CNS-990</name>
    <dbReference type="NCBI Taxonomy" id="1405498"/>
    <lineage>
        <taxon>Bacteria</taxon>
        <taxon>Bacillati</taxon>
        <taxon>Bacillota</taxon>
        <taxon>Bacilli</taxon>
        <taxon>Bacillales</taxon>
        <taxon>Staphylococcaceae</taxon>
        <taxon>Staphylococcus</taxon>
    </lineage>
</organism>
<accession>A0ABN0PDU8</accession>
<evidence type="ECO:0000259" key="8">
    <source>
        <dbReference type="Pfam" id="PF06738"/>
    </source>
</evidence>
<feature type="transmembrane region" description="Helical" evidence="7">
    <location>
        <begin position="240"/>
        <end position="259"/>
    </location>
</feature>